<evidence type="ECO:0000313" key="3">
    <source>
        <dbReference type="EMBL" id="CAB4870054.1"/>
    </source>
</evidence>
<dbReference type="InterPro" id="IPR015424">
    <property type="entry name" value="PyrdxlP-dep_Trfase"/>
</dbReference>
<dbReference type="AlphaFoldDB" id="A0A6J7HIC0"/>
<dbReference type="InterPro" id="IPR015421">
    <property type="entry name" value="PyrdxlP-dep_Trfase_major"/>
</dbReference>
<dbReference type="InterPro" id="IPR049315">
    <property type="entry name" value="GDC-P_N"/>
</dbReference>
<protein>
    <submittedName>
        <fullName evidence="4">Unannotated protein</fullName>
    </submittedName>
</protein>
<dbReference type="EMBL" id="CAFBQL010000001">
    <property type="protein sequence ID" value="CAB5051465.1"/>
    <property type="molecule type" value="Genomic_DNA"/>
</dbReference>
<evidence type="ECO:0000313" key="5">
    <source>
        <dbReference type="EMBL" id="CAB5051465.1"/>
    </source>
</evidence>
<dbReference type="InterPro" id="IPR015422">
    <property type="entry name" value="PyrdxlP-dep_Trfase_small"/>
</dbReference>
<proteinExistence type="predicted"/>
<dbReference type="PANTHER" id="PTHR42806:SF1">
    <property type="entry name" value="GLYCINE DEHYDROGENASE (DECARBOXYLATING)"/>
    <property type="match status" value="1"/>
</dbReference>
<dbReference type="GO" id="GO:0009116">
    <property type="term" value="P:nucleoside metabolic process"/>
    <property type="evidence" value="ECO:0007669"/>
    <property type="project" value="InterPro"/>
</dbReference>
<dbReference type="PANTHER" id="PTHR42806">
    <property type="entry name" value="GLYCINE CLEAVAGE SYSTEM P-PROTEIN"/>
    <property type="match status" value="1"/>
</dbReference>
<dbReference type="EMBL" id="CAFBMV010000002">
    <property type="protein sequence ID" value="CAB4915369.1"/>
    <property type="molecule type" value="Genomic_DNA"/>
</dbReference>
<dbReference type="Gene3D" id="3.90.1150.10">
    <property type="entry name" value="Aspartate Aminotransferase, domain 1"/>
    <property type="match status" value="1"/>
</dbReference>
<dbReference type="InterPro" id="IPR023010">
    <property type="entry name" value="GcvPA"/>
</dbReference>
<evidence type="ECO:0000259" key="2">
    <source>
        <dbReference type="Pfam" id="PF02347"/>
    </source>
</evidence>
<dbReference type="EMBL" id="CAFBLE010000007">
    <property type="protein sequence ID" value="CAB4870054.1"/>
    <property type="molecule type" value="Genomic_DNA"/>
</dbReference>
<evidence type="ECO:0000256" key="1">
    <source>
        <dbReference type="ARBA" id="ARBA00023002"/>
    </source>
</evidence>
<feature type="domain" description="Glycine cleavage system P-protein N-terminal" evidence="2">
    <location>
        <begin position="22"/>
        <end position="464"/>
    </location>
</feature>
<keyword evidence="1" id="KW-0560">Oxidoreductase</keyword>
<name>A0A6J7HIC0_9ZZZZ</name>
<dbReference type="SUPFAM" id="SSF53383">
    <property type="entry name" value="PLP-dependent transferases"/>
    <property type="match status" value="1"/>
</dbReference>
<sequence length="471" mass="51405">MMSEKNLPTPHPFMANSAAGSYKEMLRVAEVGDIEELFEQIPSEHRYKGEWNFPRSLASEAELFKHMNSILKKSISSEDNLNFLGAGCWQHYVPAICDEMVTRTEFLTPVWGTPSSDHGRTQVWFEFQSQIGELVGMDFVGLPLYSFGTAAGHAVRMAARINGRSEVLVPSTLDPERLKVLKTYCGFPELSGYVSIVMVATDPHDGGIDVADLKSKISERTSSIYFENPTYLGSIEARAHEISAIAHGVGAEVIVGVDPISLGVIAPPSDYAADIVVGTTQPLGVHMNAGGGVGGFIATRDEAKYAKEYPTLQVSLTGTTHPGELAFGLTLFHQSSYGSRENGKDWTGNSVYLWAVANATYMSLMGPLGFKEIGETIIQRSHYAAALIDEIPGVSVKWKQGFFKEFVVDFSKSKLTVEQINKKLLEHSIFGGKDLSVDFPSLGQSALYCITEIHTVEDIHTLVAALKKVVA</sequence>
<gene>
    <name evidence="3" type="ORF">UFOPK3346_00978</name>
    <name evidence="4" type="ORF">UFOPK3670_00325</name>
    <name evidence="5" type="ORF">UFOPK4308_00085</name>
</gene>
<reference evidence="4" key="1">
    <citation type="submission" date="2020-05" db="EMBL/GenBank/DDBJ databases">
        <authorList>
            <person name="Chiriac C."/>
            <person name="Salcher M."/>
            <person name="Ghai R."/>
            <person name="Kavagutti S V."/>
        </authorList>
    </citation>
    <scope>NUCLEOTIDE SEQUENCE</scope>
</reference>
<dbReference type="Gene3D" id="3.40.640.10">
    <property type="entry name" value="Type I PLP-dependent aspartate aminotransferase-like (Major domain)"/>
    <property type="match status" value="1"/>
</dbReference>
<dbReference type="GO" id="GO:0004375">
    <property type="term" value="F:glycine dehydrogenase (decarboxylating) activity"/>
    <property type="evidence" value="ECO:0007669"/>
    <property type="project" value="InterPro"/>
</dbReference>
<dbReference type="Pfam" id="PF02347">
    <property type="entry name" value="GDC-P"/>
    <property type="match status" value="1"/>
</dbReference>
<organism evidence="4">
    <name type="scientific">freshwater metagenome</name>
    <dbReference type="NCBI Taxonomy" id="449393"/>
    <lineage>
        <taxon>unclassified sequences</taxon>
        <taxon>metagenomes</taxon>
        <taxon>ecological metagenomes</taxon>
    </lineage>
</organism>
<evidence type="ECO:0000313" key="4">
    <source>
        <dbReference type="EMBL" id="CAB4915369.1"/>
    </source>
</evidence>
<dbReference type="NCBIfam" id="NF001696">
    <property type="entry name" value="PRK00451.1"/>
    <property type="match status" value="1"/>
</dbReference>
<accession>A0A6J7HIC0</accession>